<evidence type="ECO:0000256" key="2">
    <source>
        <dbReference type="ARBA" id="ARBA00022670"/>
    </source>
</evidence>
<keyword evidence="2" id="KW-0645">Protease</keyword>
<sequence>MPHGGLSINLGTEEDYKERINAWHAQCNTEQVTAQKIVQAMKFQSVSDNFKLNFLVLMSNVLIGTTSCSYVDKQLLRFADSLDNLERYNWPEFLLGYLVFATESWNNTTSTFFRGSLIFLTLFYVDRVRNKGIKLVERQFPSYIGWTHEKLKERQSLELFTGVFGVGCRMKPLREVLNEKDPFEHQPKKTDETNIDWDDWNMWKTVDEMEAEYNKKNEASQHRDGNCESDDVDNDNYQQEPEMEMSQEDILDELTRRAQDILDAKFRFDDDMKKAREKFPESYSLKLIDEVMNENFPVHRESTPQNDSPVHPTKDSHPTMDADENQQLNQDTTHLQGQQGEPVDDFERDLSPATVEHLEIVEQIYSTLQDGKNKKPSDDKDNDSRYIPSFSLGIDDEINQNSTLPKNKKDKKAPDSKRLALMQDHPILIECLDGEKKVGETFPSFCEGMDKIIKTVSLQKLEDLELIFFPINKHEHFYLICYNIRTPACFLIDNIRRDDNPKGYYDRHSHLFNYLTAKRKPILSTRIRKLKPEYLKMPWQTMYNSHDCGIFLMRHMETFKGDAKNWETNLLHEGTLQTSQIWRLRIKYYTAILSSQANEIKDAILKEAADFYKKAKERNVFEMVRLKSAAAKEARTPKCNQKTVTFAKNLTTDFEDVVTPLQNDSNARND</sequence>
<dbReference type="GO" id="GO:0008234">
    <property type="term" value="F:cysteine-type peptidase activity"/>
    <property type="evidence" value="ECO:0007669"/>
    <property type="project" value="InterPro"/>
</dbReference>
<dbReference type="Gramene" id="KZM87637">
    <property type="protein sequence ID" value="KZM87637"/>
    <property type="gene ID" value="DCAR_024745"/>
</dbReference>
<dbReference type="GO" id="GO:0006508">
    <property type="term" value="P:proteolysis"/>
    <property type="evidence" value="ECO:0007669"/>
    <property type="project" value="UniProtKB-KW"/>
</dbReference>
<gene>
    <name evidence="5" type="ORF">DCAR_0728430</name>
</gene>
<organism evidence="5 6">
    <name type="scientific">Daucus carota subsp. sativus</name>
    <name type="common">Carrot</name>
    <dbReference type="NCBI Taxonomy" id="79200"/>
    <lineage>
        <taxon>Eukaryota</taxon>
        <taxon>Viridiplantae</taxon>
        <taxon>Streptophyta</taxon>
        <taxon>Embryophyta</taxon>
        <taxon>Tracheophyta</taxon>
        <taxon>Spermatophyta</taxon>
        <taxon>Magnoliopsida</taxon>
        <taxon>eudicotyledons</taxon>
        <taxon>Gunneridae</taxon>
        <taxon>Pentapetalae</taxon>
        <taxon>asterids</taxon>
        <taxon>campanulids</taxon>
        <taxon>Apiales</taxon>
        <taxon>Apiaceae</taxon>
        <taxon>Apioideae</taxon>
        <taxon>Scandiceae</taxon>
        <taxon>Daucinae</taxon>
        <taxon>Daucus</taxon>
        <taxon>Daucus sect. Daucus</taxon>
    </lineage>
</organism>
<dbReference type="SUPFAM" id="SSF54001">
    <property type="entry name" value="Cysteine proteinases"/>
    <property type="match status" value="1"/>
</dbReference>
<evidence type="ECO:0000256" key="1">
    <source>
        <dbReference type="ARBA" id="ARBA00005234"/>
    </source>
</evidence>
<accession>A0A164TKA6</accession>
<dbReference type="EMBL" id="CP093349">
    <property type="protein sequence ID" value="WOH08979.1"/>
    <property type="molecule type" value="Genomic_DNA"/>
</dbReference>
<dbReference type="InterPro" id="IPR003653">
    <property type="entry name" value="Peptidase_C48_C"/>
</dbReference>
<evidence type="ECO:0000313" key="6">
    <source>
        <dbReference type="Proteomes" id="UP000077755"/>
    </source>
</evidence>
<dbReference type="InterPro" id="IPR038765">
    <property type="entry name" value="Papain-like_cys_pep_sf"/>
</dbReference>
<evidence type="ECO:0000256" key="3">
    <source>
        <dbReference type="ARBA" id="ARBA00022801"/>
    </source>
</evidence>
<dbReference type="PANTHER" id="PTHR34835:SF90">
    <property type="entry name" value="AMINOTRANSFERASE-LIKE PLANT MOBILE DOMAIN-CONTAINING PROTEIN"/>
    <property type="match status" value="1"/>
</dbReference>
<feature type="compositionally biased region" description="Basic and acidic residues" evidence="4">
    <location>
        <begin position="371"/>
        <end position="384"/>
    </location>
</feature>
<comment type="similarity">
    <text evidence="1">Belongs to the peptidase C48 family.</text>
</comment>
<keyword evidence="6" id="KW-1185">Reference proteome</keyword>
<reference evidence="5" key="2">
    <citation type="submission" date="2022-03" db="EMBL/GenBank/DDBJ databases">
        <title>Draft title - Genomic analysis of global carrot germplasm unveils the trajectory of domestication and the origin of high carotenoid orange carrot.</title>
        <authorList>
            <person name="Iorizzo M."/>
            <person name="Ellison S."/>
            <person name="Senalik D."/>
            <person name="Macko-Podgorni A."/>
            <person name="Grzebelus D."/>
            <person name="Bostan H."/>
            <person name="Rolling W."/>
            <person name="Curaba J."/>
            <person name="Simon P."/>
        </authorList>
    </citation>
    <scope>NUCLEOTIDE SEQUENCE</scope>
    <source>
        <tissue evidence="5">Leaf</tissue>
    </source>
</reference>
<name>A0A164TKA6_DAUCS</name>
<feature type="region of interest" description="Disordered" evidence="4">
    <location>
        <begin position="367"/>
        <end position="417"/>
    </location>
</feature>
<dbReference type="AlphaFoldDB" id="A0A164TKA6"/>
<reference evidence="5" key="1">
    <citation type="journal article" date="2016" name="Nat. Genet.">
        <title>A high-quality carrot genome assembly provides new insights into carotenoid accumulation and asterid genome evolution.</title>
        <authorList>
            <person name="Iorizzo M."/>
            <person name="Ellison S."/>
            <person name="Senalik D."/>
            <person name="Zeng P."/>
            <person name="Satapoomin P."/>
            <person name="Huang J."/>
            <person name="Bowman M."/>
            <person name="Iovene M."/>
            <person name="Sanseverino W."/>
            <person name="Cavagnaro P."/>
            <person name="Yildiz M."/>
            <person name="Macko-Podgorni A."/>
            <person name="Moranska E."/>
            <person name="Grzebelus E."/>
            <person name="Grzebelus D."/>
            <person name="Ashrafi H."/>
            <person name="Zheng Z."/>
            <person name="Cheng S."/>
            <person name="Spooner D."/>
            <person name="Van Deynze A."/>
            <person name="Simon P."/>
        </authorList>
    </citation>
    <scope>NUCLEOTIDE SEQUENCE</scope>
    <source>
        <tissue evidence="5">Leaf</tissue>
    </source>
</reference>
<feature type="compositionally biased region" description="Basic and acidic residues" evidence="4">
    <location>
        <begin position="215"/>
        <end position="226"/>
    </location>
</feature>
<keyword evidence="3" id="KW-0378">Hydrolase</keyword>
<feature type="region of interest" description="Disordered" evidence="4">
    <location>
        <begin position="298"/>
        <end position="323"/>
    </location>
</feature>
<dbReference type="Proteomes" id="UP000077755">
    <property type="component" value="Chromosome 7"/>
</dbReference>
<dbReference type="OMA" id="ERINAWH"/>
<proteinExistence type="inferred from homology"/>
<dbReference type="Gene3D" id="3.40.395.10">
    <property type="entry name" value="Adenoviral Proteinase, Chain A"/>
    <property type="match status" value="1"/>
</dbReference>
<dbReference type="Pfam" id="PF02902">
    <property type="entry name" value="Peptidase_C48"/>
    <property type="match status" value="1"/>
</dbReference>
<evidence type="ECO:0000313" key="5">
    <source>
        <dbReference type="EMBL" id="WOH08979.1"/>
    </source>
</evidence>
<evidence type="ECO:0000256" key="4">
    <source>
        <dbReference type="SAM" id="MobiDB-lite"/>
    </source>
</evidence>
<dbReference type="PANTHER" id="PTHR34835">
    <property type="entry name" value="OS07G0283600 PROTEIN-RELATED"/>
    <property type="match status" value="1"/>
</dbReference>
<protein>
    <submittedName>
        <fullName evidence="5">Uncharacterized protein</fullName>
    </submittedName>
</protein>
<feature type="region of interest" description="Disordered" evidence="4">
    <location>
        <begin position="215"/>
        <end position="236"/>
    </location>
</feature>